<accession>A0AAD8Q5I6</accession>
<sequence>MIASLPARITQPEHDHETLKRENDRLYSINEDLKHRVAKGDATIEKLTTQLSEAELFRCRSQQYAADISERKKLDQEFLQELQEELRYKQTQLEEFKAKYNRVIQNQEPLTNRLRGLQIGLLNAAERNKTYEAFLRAFVADNPQHIETFASIGISPSSAPLDNCATEDIQEELLISFDEIPPPPMTHCTPPHSKFSDYAGCLLDLPPQTATEASFTRSNDSDCNKSESQQPLQQLSCQLPEQPRLIGSKNSEPQDPHDVNADLLEWKEDCNDIWESPFQRERALRNHQGAPGARQVSQIPASRIVIMTGLPDEVHIQRVLEHVRGGQILNAHAVPMGAGDLNYNHAYIEFTTAEYAFKFYEFSRSREFGFIAHNGIFAKSAGLGYNFTKFITHFAYFDDGSFEISFSSLKSAIHVRKSILESGLWTVPADGRAVTFRPDPCSAPLGDLYEPFLPTYTTADLSILASENAQLFMTTEERESEEKLLQEQMLEACDQNDPDTVGLKDMLDRKSIVWEKTAGWDNAIEYMAYDSDQRKEVLHRRDRQSGAIQVWYHGGWVMDQIQSWKAWEHYNVDSPNPYTQKSADLLYEVTGWIDRRKVNLYLNSKAAREENEKKAADHDVDRSSLTMAGSKETLNSR</sequence>
<evidence type="ECO:0000256" key="1">
    <source>
        <dbReference type="SAM" id="MobiDB-lite"/>
    </source>
</evidence>
<evidence type="ECO:0008006" key="4">
    <source>
        <dbReference type="Google" id="ProtNLM"/>
    </source>
</evidence>
<reference evidence="2" key="1">
    <citation type="submission" date="2021-06" db="EMBL/GenBank/DDBJ databases">
        <title>Comparative genomics, transcriptomics and evolutionary studies reveal genomic signatures of adaptation to plant cell wall in hemibiotrophic fungi.</title>
        <authorList>
            <consortium name="DOE Joint Genome Institute"/>
            <person name="Baroncelli R."/>
            <person name="Diaz J.F."/>
            <person name="Benocci T."/>
            <person name="Peng M."/>
            <person name="Battaglia E."/>
            <person name="Haridas S."/>
            <person name="Andreopoulos W."/>
            <person name="Labutti K."/>
            <person name="Pangilinan J."/>
            <person name="Floch G.L."/>
            <person name="Makela M.R."/>
            <person name="Henrissat B."/>
            <person name="Grigoriev I.V."/>
            <person name="Crouch J.A."/>
            <person name="De Vries R.P."/>
            <person name="Sukno S.A."/>
            <person name="Thon M.R."/>
        </authorList>
    </citation>
    <scope>NUCLEOTIDE SEQUENCE</scope>
    <source>
        <strain evidence="2">CBS 125086</strain>
    </source>
</reference>
<name>A0AAD8Q5I6_9PEZI</name>
<dbReference type="AlphaFoldDB" id="A0AAD8Q5I6"/>
<dbReference type="RefSeq" id="XP_060416643.1">
    <property type="nucleotide sequence ID" value="XM_060554210.1"/>
</dbReference>
<dbReference type="EMBL" id="JAHLJV010000015">
    <property type="protein sequence ID" value="KAK1595631.1"/>
    <property type="molecule type" value="Genomic_DNA"/>
</dbReference>
<feature type="region of interest" description="Disordered" evidence="1">
    <location>
        <begin position="608"/>
        <end position="637"/>
    </location>
</feature>
<evidence type="ECO:0000313" key="3">
    <source>
        <dbReference type="Proteomes" id="UP001230504"/>
    </source>
</evidence>
<keyword evidence="3" id="KW-1185">Reference proteome</keyword>
<comment type="caution">
    <text evidence="2">The sequence shown here is derived from an EMBL/GenBank/DDBJ whole genome shotgun (WGS) entry which is preliminary data.</text>
</comment>
<evidence type="ECO:0000313" key="2">
    <source>
        <dbReference type="EMBL" id="KAK1595631.1"/>
    </source>
</evidence>
<dbReference type="GeneID" id="85438450"/>
<proteinExistence type="predicted"/>
<gene>
    <name evidence="2" type="ORF">LY79DRAFT_510937</name>
</gene>
<dbReference type="Proteomes" id="UP001230504">
    <property type="component" value="Unassembled WGS sequence"/>
</dbReference>
<protein>
    <recommendedName>
        <fullName evidence="4">RRM domain-containing protein</fullName>
    </recommendedName>
</protein>
<feature type="compositionally biased region" description="Polar residues" evidence="1">
    <location>
        <begin position="623"/>
        <end position="637"/>
    </location>
</feature>
<feature type="region of interest" description="Disordered" evidence="1">
    <location>
        <begin position="212"/>
        <end position="234"/>
    </location>
</feature>
<organism evidence="2 3">
    <name type="scientific">Colletotrichum navitas</name>
    <dbReference type="NCBI Taxonomy" id="681940"/>
    <lineage>
        <taxon>Eukaryota</taxon>
        <taxon>Fungi</taxon>
        <taxon>Dikarya</taxon>
        <taxon>Ascomycota</taxon>
        <taxon>Pezizomycotina</taxon>
        <taxon>Sordariomycetes</taxon>
        <taxon>Hypocreomycetidae</taxon>
        <taxon>Glomerellales</taxon>
        <taxon>Glomerellaceae</taxon>
        <taxon>Colletotrichum</taxon>
        <taxon>Colletotrichum graminicola species complex</taxon>
    </lineage>
</organism>
<feature type="compositionally biased region" description="Basic and acidic residues" evidence="1">
    <location>
        <begin position="608"/>
        <end position="622"/>
    </location>
</feature>